<dbReference type="OrthoDB" id="6769536at2759"/>
<reference evidence="2" key="1">
    <citation type="submission" date="2022-01" db="EMBL/GenBank/DDBJ databases">
        <authorList>
            <person name="King R."/>
        </authorList>
    </citation>
    <scope>NUCLEOTIDE SEQUENCE</scope>
</reference>
<sequence length="1487" mass="170191">MYNKHDKINDVIGVKKKHRDDKRLSLTDNRDNKDVTKHRHHHSHRIDDKHHQKRDKSHSPASYEDKNANRKRHHSTDLNKPPHRRNDLPQKSNTFVHNSPRRRSKSSRKSQERVSDIWYCQVETNSPFKKHKKDFEINRKTDHRSLKETSTLTNKRDISTDKRVLNALSSDVRKSKIHHFKAPTTSTVIKAKQSDKSSREKARLNKKTQHKSDPINLEQKIEDGLKIYFAKLQSIIDKKFEAILPTKKDPPPPDDRAKKPRRKDDTNDERKHRKLDKQTATITKRDKFVPERDDDKPIIKKIMDGDAVNNPSTSVMYVKPPPFGLVYDGASSKCIDLYGAEAPEERRRRRRSDFWVEGVEPAKRDAPVAPAARKPAPNLQTKILSIVGIPSQTGDCYRKKPFDDLLENKHKLKRFKLYYRYLQESNACNSPSHVPSESCKVLSDRSDRTDASNPPAKNEDNTYINIKLDDYHFYLKDKDPICLGEEAKKRRLVANKIAFNAKSDTDISYSSLNTFDLNKTDDVTLQEFYCNIDYFKRSFEKSDNRLSRFQVMQFLENMHQLYLVSQRKRQKPPVRTKDAGTNTDKTAVFVNKSVEAAIVIDEKIDKTTSYKGFDEDAVPKNDSEKSTSTFVVGKVENNSNTTTVASEVSKSDYRLVKKREKALQSDSLVGLQSVAIPLHQHEKHSTPMQSDPIVEPQRNKTVASQLPENFLTEEKSRSIALQLDYIPENKMEYTDKIKKKHLKTFKSLKLPKNIPLTPPAREAPEITDLPKPTKTKQKKPKEPTKKDDLTASIITLPSIPEYKDTDKKKKRCSSAPRHYQQHKDDFNFKLKRSQSEIDFKQPDKEETFDLPNDSRSRSHTKAHSLDRYLLTSKPILNEHAYNSTLMITKEYRSADVSSYHKRKKYDEAIRRKMKKKMGQQEKQPDRVFEVRYVTLDGRPRNAEALERIPESRECLNRGGDLIGFVNCLCASLKAKRSSAGLRKRKSDTKKPVARKKKTPRIPDGSFDSYYSFPREQLNPTNASCPALKASDSSFDFLYPDESESGEEARKRPANSSILGFTLTNDEIAVGKRSPSLDSPCSETSGYASSRSKHSFTFTNFFKKPKMAALLKPQLAEGVFGKPSAEDVFLNRSISSANISKDNNAGFCQSAPLCRTLEQTTSVKRFSSDTNLLIKRENSLPSDDSLPDDSDEYSLLEKMVDSDLYVANLSSCSIVLVESSDSIGASKAPGRRSSDVRRLIGKKFFENIVEMYENESAIGGGLYDDGDFVKELTSCGRRRKLKAEKRSLGRGIRRVLRKVLPCNGKKRVEKREPLETAKPVENGYQKKLQALAHGALKYFSSLVQAVAVNNKLDDELKMYGILRLLQAIENGQFKFLRKFAQQKTNVEGEVKEQIRETFTDVYAIAKCEASNCRRKLSSNDSKLMAAFACKYRIGLLSRTDVIASCLGKGLFQDEDQLKAAVIFLLKTTSDFNREEFEEYYRKYTICCL</sequence>
<feature type="compositionally biased region" description="Basic residues" evidence="1">
    <location>
        <begin position="99"/>
        <end position="108"/>
    </location>
</feature>
<protein>
    <submittedName>
        <fullName evidence="2">Uncharacterized protein</fullName>
    </submittedName>
</protein>
<dbReference type="Proteomes" id="UP001153712">
    <property type="component" value="Chromosome 7"/>
</dbReference>
<feature type="compositionally biased region" description="Basic and acidic residues" evidence="1">
    <location>
        <begin position="821"/>
        <end position="856"/>
    </location>
</feature>
<feature type="compositionally biased region" description="Basic and acidic residues" evidence="1">
    <location>
        <begin position="192"/>
        <end position="203"/>
    </location>
</feature>
<feature type="compositionally biased region" description="Basic and acidic residues" evidence="1">
    <location>
        <begin position="21"/>
        <end position="35"/>
    </location>
</feature>
<feature type="compositionally biased region" description="Basic and acidic residues" evidence="1">
    <location>
        <begin position="243"/>
        <end position="270"/>
    </location>
</feature>
<feature type="compositionally biased region" description="Basic residues" evidence="1">
    <location>
        <begin position="979"/>
        <end position="999"/>
    </location>
</feature>
<feature type="region of interest" description="Disordered" evidence="1">
    <location>
        <begin position="427"/>
        <end position="458"/>
    </location>
</feature>
<dbReference type="EMBL" id="OU900100">
    <property type="protein sequence ID" value="CAG9863991.1"/>
    <property type="molecule type" value="Genomic_DNA"/>
</dbReference>
<feature type="compositionally biased region" description="Basic and acidic residues" evidence="1">
    <location>
        <begin position="780"/>
        <end position="789"/>
    </location>
</feature>
<feature type="region of interest" description="Disordered" evidence="1">
    <location>
        <begin position="1"/>
        <end position="114"/>
    </location>
</feature>
<keyword evidence="3" id="KW-1185">Reference proteome</keyword>
<feature type="region of interest" description="Disordered" evidence="1">
    <location>
        <begin position="751"/>
        <end position="862"/>
    </location>
</feature>
<name>A0A9N9TZZ2_PHYSR</name>
<accession>A0A9N9TZZ2</accession>
<feature type="region of interest" description="Disordered" evidence="1">
    <location>
        <begin position="188"/>
        <end position="215"/>
    </location>
</feature>
<evidence type="ECO:0000313" key="2">
    <source>
        <dbReference type="EMBL" id="CAG9863991.1"/>
    </source>
</evidence>
<feature type="region of interest" description="Disordered" evidence="1">
    <location>
        <begin position="243"/>
        <end position="281"/>
    </location>
</feature>
<organism evidence="2 3">
    <name type="scientific">Phyllotreta striolata</name>
    <name type="common">Striped flea beetle</name>
    <name type="synonym">Crioceris striolata</name>
    <dbReference type="NCBI Taxonomy" id="444603"/>
    <lineage>
        <taxon>Eukaryota</taxon>
        <taxon>Metazoa</taxon>
        <taxon>Ecdysozoa</taxon>
        <taxon>Arthropoda</taxon>
        <taxon>Hexapoda</taxon>
        <taxon>Insecta</taxon>
        <taxon>Pterygota</taxon>
        <taxon>Neoptera</taxon>
        <taxon>Endopterygota</taxon>
        <taxon>Coleoptera</taxon>
        <taxon>Polyphaga</taxon>
        <taxon>Cucujiformia</taxon>
        <taxon>Chrysomeloidea</taxon>
        <taxon>Chrysomelidae</taxon>
        <taxon>Galerucinae</taxon>
        <taxon>Alticini</taxon>
        <taxon>Phyllotreta</taxon>
    </lineage>
</organism>
<evidence type="ECO:0000256" key="1">
    <source>
        <dbReference type="SAM" id="MobiDB-lite"/>
    </source>
</evidence>
<feature type="region of interest" description="Disordered" evidence="1">
    <location>
        <begin position="979"/>
        <end position="1009"/>
    </location>
</feature>
<proteinExistence type="predicted"/>
<evidence type="ECO:0000313" key="3">
    <source>
        <dbReference type="Proteomes" id="UP001153712"/>
    </source>
</evidence>
<gene>
    <name evidence="2" type="ORF">PHYEVI_LOCUS10260</name>
</gene>